<keyword evidence="4 7" id="KW-0472">Membrane</keyword>
<proteinExistence type="predicted"/>
<protein>
    <submittedName>
        <fullName evidence="10">Putative disulfide isomerase</fullName>
    </submittedName>
</protein>
<gene>
    <name evidence="10" type="ORF">K402DRAFT_384277</name>
</gene>
<dbReference type="PANTHER" id="PTHR46426:SF1">
    <property type="entry name" value="PROTEIN DISULFIDE-ISOMERASE TMX3"/>
    <property type="match status" value="1"/>
</dbReference>
<dbReference type="InterPro" id="IPR017937">
    <property type="entry name" value="Thioredoxin_CS"/>
</dbReference>
<dbReference type="AlphaFoldDB" id="A0A6G1GPB5"/>
<evidence type="ECO:0000313" key="11">
    <source>
        <dbReference type="Proteomes" id="UP000800041"/>
    </source>
</evidence>
<dbReference type="Pfam" id="PF13848">
    <property type="entry name" value="Thioredoxin_6"/>
    <property type="match status" value="1"/>
</dbReference>
<dbReference type="Proteomes" id="UP000800041">
    <property type="component" value="Unassembled WGS sequence"/>
</dbReference>
<dbReference type="PROSITE" id="PS00194">
    <property type="entry name" value="THIOREDOXIN_1"/>
    <property type="match status" value="1"/>
</dbReference>
<evidence type="ECO:0000256" key="4">
    <source>
        <dbReference type="ARBA" id="ARBA00023136"/>
    </source>
</evidence>
<dbReference type="GO" id="GO:0016853">
    <property type="term" value="F:isomerase activity"/>
    <property type="evidence" value="ECO:0007669"/>
    <property type="project" value="UniProtKB-KW"/>
</dbReference>
<organism evidence="10 11">
    <name type="scientific">Aulographum hederae CBS 113979</name>
    <dbReference type="NCBI Taxonomy" id="1176131"/>
    <lineage>
        <taxon>Eukaryota</taxon>
        <taxon>Fungi</taxon>
        <taxon>Dikarya</taxon>
        <taxon>Ascomycota</taxon>
        <taxon>Pezizomycotina</taxon>
        <taxon>Dothideomycetes</taxon>
        <taxon>Pleosporomycetidae</taxon>
        <taxon>Aulographales</taxon>
        <taxon>Aulographaceae</taxon>
    </lineage>
</organism>
<feature type="compositionally biased region" description="Basic and acidic residues" evidence="6">
    <location>
        <begin position="193"/>
        <end position="205"/>
    </location>
</feature>
<evidence type="ECO:0000256" key="1">
    <source>
        <dbReference type="ARBA" id="ARBA00004389"/>
    </source>
</evidence>
<keyword evidence="2 7" id="KW-0812">Transmembrane</keyword>
<feature type="region of interest" description="Disordered" evidence="6">
    <location>
        <begin position="165"/>
        <end position="207"/>
    </location>
</feature>
<feature type="domain" description="Thioredoxin" evidence="9">
    <location>
        <begin position="22"/>
        <end position="166"/>
    </location>
</feature>
<dbReference type="GO" id="GO:0005789">
    <property type="term" value="C:endoplasmic reticulum membrane"/>
    <property type="evidence" value="ECO:0007669"/>
    <property type="project" value="UniProtKB-SubCell"/>
</dbReference>
<evidence type="ECO:0000256" key="7">
    <source>
        <dbReference type="SAM" id="Phobius"/>
    </source>
</evidence>
<feature type="compositionally biased region" description="Basic and acidic residues" evidence="6">
    <location>
        <begin position="173"/>
        <end position="185"/>
    </location>
</feature>
<reference evidence="10" key="1">
    <citation type="journal article" date="2020" name="Stud. Mycol.">
        <title>101 Dothideomycetes genomes: a test case for predicting lifestyles and emergence of pathogens.</title>
        <authorList>
            <person name="Haridas S."/>
            <person name="Albert R."/>
            <person name="Binder M."/>
            <person name="Bloem J."/>
            <person name="Labutti K."/>
            <person name="Salamov A."/>
            <person name="Andreopoulos B."/>
            <person name="Baker S."/>
            <person name="Barry K."/>
            <person name="Bills G."/>
            <person name="Bluhm B."/>
            <person name="Cannon C."/>
            <person name="Castanera R."/>
            <person name="Culley D."/>
            <person name="Daum C."/>
            <person name="Ezra D."/>
            <person name="Gonzalez J."/>
            <person name="Henrissat B."/>
            <person name="Kuo A."/>
            <person name="Liang C."/>
            <person name="Lipzen A."/>
            <person name="Lutzoni F."/>
            <person name="Magnuson J."/>
            <person name="Mondo S."/>
            <person name="Nolan M."/>
            <person name="Ohm R."/>
            <person name="Pangilinan J."/>
            <person name="Park H.-J."/>
            <person name="Ramirez L."/>
            <person name="Alfaro M."/>
            <person name="Sun H."/>
            <person name="Tritt A."/>
            <person name="Yoshinaga Y."/>
            <person name="Zwiers L.-H."/>
            <person name="Turgeon B."/>
            <person name="Goodwin S."/>
            <person name="Spatafora J."/>
            <person name="Crous P."/>
            <person name="Grigoriev I."/>
        </authorList>
    </citation>
    <scope>NUCLEOTIDE SEQUENCE</scope>
    <source>
        <strain evidence="10">CBS 113979</strain>
    </source>
</reference>
<dbReference type="InterPro" id="IPR052250">
    <property type="entry name" value="PDI_TMX3"/>
</dbReference>
<dbReference type="EMBL" id="ML977182">
    <property type="protein sequence ID" value="KAF1982672.1"/>
    <property type="molecule type" value="Genomic_DNA"/>
</dbReference>
<dbReference type="Gene3D" id="3.40.30.10">
    <property type="entry name" value="Glutaredoxin"/>
    <property type="match status" value="3"/>
</dbReference>
<comment type="function">
    <text evidence="5">Probable disulfide isomerase, which participates in the folding of proteins containing disulfide bonds. May act as a dithiol oxidase. Acts as a regulator of endoplasmic reticulum-mitochondria contact sites via its ability to regulate redox signals.</text>
</comment>
<feature type="region of interest" description="Disordered" evidence="6">
    <location>
        <begin position="220"/>
        <end position="250"/>
    </location>
</feature>
<dbReference type="PROSITE" id="PS51352">
    <property type="entry name" value="THIOREDOXIN_2"/>
    <property type="match status" value="2"/>
</dbReference>
<dbReference type="PANTHER" id="PTHR46426">
    <property type="entry name" value="PROTEIN DISULFIDE-ISOMERASE TMX3"/>
    <property type="match status" value="1"/>
</dbReference>
<dbReference type="InterPro" id="IPR013766">
    <property type="entry name" value="Thioredoxin_domain"/>
</dbReference>
<feature type="chain" id="PRO_5026230761" evidence="8">
    <location>
        <begin position="21"/>
        <end position="700"/>
    </location>
</feature>
<evidence type="ECO:0000256" key="6">
    <source>
        <dbReference type="SAM" id="MobiDB-lite"/>
    </source>
</evidence>
<feature type="signal peptide" evidence="8">
    <location>
        <begin position="1"/>
        <end position="20"/>
    </location>
</feature>
<dbReference type="Pfam" id="PF00085">
    <property type="entry name" value="Thioredoxin"/>
    <property type="match status" value="2"/>
</dbReference>
<dbReference type="OrthoDB" id="72053at2759"/>
<comment type="subcellular location">
    <subcellularLocation>
        <location evidence="1">Endoplasmic reticulum membrane</location>
        <topology evidence="1">Single-pass membrane protein</topology>
    </subcellularLocation>
</comment>
<accession>A0A6G1GPB5</accession>
<evidence type="ECO:0000256" key="2">
    <source>
        <dbReference type="ARBA" id="ARBA00022692"/>
    </source>
</evidence>
<dbReference type="CDD" id="cd02961">
    <property type="entry name" value="PDI_a_family"/>
    <property type="match status" value="2"/>
</dbReference>
<feature type="transmembrane region" description="Helical" evidence="7">
    <location>
        <begin position="651"/>
        <end position="669"/>
    </location>
</feature>
<feature type="compositionally biased region" description="Low complexity" evidence="6">
    <location>
        <begin position="220"/>
        <end position="229"/>
    </location>
</feature>
<keyword evidence="3 7" id="KW-1133">Transmembrane helix</keyword>
<evidence type="ECO:0000313" key="10">
    <source>
        <dbReference type="EMBL" id="KAF1982672.1"/>
    </source>
</evidence>
<evidence type="ECO:0000259" key="9">
    <source>
        <dbReference type="PROSITE" id="PS51352"/>
    </source>
</evidence>
<evidence type="ECO:0000256" key="5">
    <source>
        <dbReference type="ARBA" id="ARBA00045246"/>
    </source>
</evidence>
<keyword evidence="8" id="KW-0732">Signal</keyword>
<keyword evidence="10" id="KW-0413">Isomerase</keyword>
<keyword evidence="11" id="KW-1185">Reference proteome</keyword>
<name>A0A6G1GPB5_9PEZI</name>
<dbReference type="InterPro" id="IPR036249">
    <property type="entry name" value="Thioredoxin-like_sf"/>
</dbReference>
<evidence type="ECO:0000256" key="8">
    <source>
        <dbReference type="SAM" id="SignalP"/>
    </source>
</evidence>
<dbReference type="SUPFAM" id="SSF52833">
    <property type="entry name" value="Thioredoxin-like"/>
    <property type="match status" value="3"/>
</dbReference>
<sequence>MRSSLLWGLLSLAFAAPSIGEATVEEKDDTPKATTFNGQEVPPMQELGEGIEKAIQEGNWMIEFFSPYCGHCKAFAPTWQTFYEFYYTSNPLTTSKPDGDHLNTFSRYYDFKFARVDCVANGDACAKYNVHSFPTVVLFKDGKSVKESVGDKSMEKISTFMEEALETIRPGSRPKEGLKLPKAGDKSVAVGAKPEKPAAKDKDPEGGAIAASKHNEIASAVESEAAAASPTKKGPVKPTETPNPKGVSTPLTAETFQKLVTTTRDAWFVKFYAPWCHHCQALAPNWVEMAREMKGQLNIGEVNCDIDKRLCKDARIKGYPTILYFRGGERVEYDGLRGVGDLISYANKAIDLGSGVPDVTEAQFNALEEKEEVIFVYFYDHATTTEDFSALERLTLSLIGHAKLVRTKDAKLAERFKISTWPRLMVSRDGKPTYYEKLAPAEMRDYRQVLTWMQNNWTPIVPELTASNAREIMNNRIIVLAILSRERGEFNLARREIKSAALEWIDKESQRFRLARQELRDSKQLRIEEAEDRGDQKALKRAKEIRIREEDIERREVGFAWVDGVFWERWIRTTFGIDVRDGERVIINDEDNHRYWDQTITGNYIMASRTSILETLPKVLANPPKIPHKSTTGPLKRFFFSITALWRHHPVFAGVALVACVLAAAWVRVSGRVRGRNFGAGGWISLGGEAEKGLGLGKAD</sequence>
<feature type="domain" description="Thioredoxin" evidence="9">
    <location>
        <begin position="228"/>
        <end position="458"/>
    </location>
</feature>
<evidence type="ECO:0000256" key="3">
    <source>
        <dbReference type="ARBA" id="ARBA00022989"/>
    </source>
</evidence>